<keyword evidence="7" id="KW-0732">Signal</keyword>
<evidence type="ECO:0000313" key="13">
    <source>
        <dbReference type="Proteomes" id="UP000617041"/>
    </source>
</evidence>
<dbReference type="RefSeq" id="WP_200786778.1">
    <property type="nucleotide sequence ID" value="NZ_JAEDAO010000001.1"/>
</dbReference>
<keyword evidence="4 6" id="KW-0720">Serine protease</keyword>
<gene>
    <name evidence="12" type="ORF">I8E28_04710</name>
</gene>
<evidence type="ECO:0000259" key="9">
    <source>
        <dbReference type="Pfam" id="PF02225"/>
    </source>
</evidence>
<dbReference type="Gene3D" id="3.40.50.200">
    <property type="entry name" value="Peptidase S8/S53 domain"/>
    <property type="match status" value="1"/>
</dbReference>
<name>A0A934PZV4_9BURK</name>
<dbReference type="PROSITE" id="PS00138">
    <property type="entry name" value="SUBTILASE_SER"/>
    <property type="match status" value="1"/>
</dbReference>
<evidence type="ECO:0000256" key="2">
    <source>
        <dbReference type="ARBA" id="ARBA00022670"/>
    </source>
</evidence>
<dbReference type="InterPro" id="IPR003137">
    <property type="entry name" value="PA_domain"/>
</dbReference>
<comment type="caution">
    <text evidence="12">The sequence shown here is derived from an EMBL/GenBank/DDBJ whole genome shotgun (WGS) entry which is preliminary data.</text>
</comment>
<dbReference type="InterPro" id="IPR045051">
    <property type="entry name" value="SBT"/>
</dbReference>
<dbReference type="InterPro" id="IPR000209">
    <property type="entry name" value="Peptidase_S8/S53_dom"/>
</dbReference>
<feature type="domain" description="PA" evidence="9">
    <location>
        <begin position="487"/>
        <end position="561"/>
    </location>
</feature>
<dbReference type="Pfam" id="PF00082">
    <property type="entry name" value="Peptidase_S8"/>
    <property type="match status" value="1"/>
</dbReference>
<dbReference type="Proteomes" id="UP000617041">
    <property type="component" value="Unassembled WGS sequence"/>
</dbReference>
<evidence type="ECO:0000256" key="6">
    <source>
        <dbReference type="PROSITE-ProRule" id="PRU01240"/>
    </source>
</evidence>
<dbReference type="InterPro" id="IPR015500">
    <property type="entry name" value="Peptidase_S8_subtilisin-rel"/>
</dbReference>
<feature type="domain" description="Subtilisin-like protease fibronectin type-III" evidence="11">
    <location>
        <begin position="741"/>
        <end position="834"/>
    </location>
</feature>
<dbReference type="Gene3D" id="2.60.40.2310">
    <property type="match status" value="1"/>
</dbReference>
<dbReference type="GO" id="GO:0004252">
    <property type="term" value="F:serine-type endopeptidase activity"/>
    <property type="evidence" value="ECO:0007669"/>
    <property type="project" value="UniProtKB-UniRule"/>
</dbReference>
<evidence type="ECO:0000256" key="3">
    <source>
        <dbReference type="ARBA" id="ARBA00022801"/>
    </source>
</evidence>
<proteinExistence type="inferred from homology"/>
<sequence>MRLPTLPRSLALAPALAVLLAACGGGASGPDPAVAQAPAQLATAVQATQLKSAAQPQAPVADTASAAATPVATYGDDGGRRRGSAVPAARRTNSIYIVEMDAAPVTRYDGSIKGLQATRPGKGKKIDPDAPAVVGYMGYLAGRHDAALRGVGNARKVYDYGYVFDGFAAELSDAQAQQLAATKGVLAVTKDELRKMDTNSTPAFLGLSGDNGLWTRTGAKGEGVVVGIVDSGIWPESASFGDRTGVNGNATQDGKLGYQQIPGWHGKCTPGDQFAASNCNQKVIGARWYNAGWGGDAGIRELFPEEFISPRDWGGHGSHTASTAAGNSNVPAGPGIFTSGMAPRARIAVYKVCWSVEPDGGCFGSDSIAAIDQAVADGVDVINFSISGTSTNFRDGVEIAFLNAADAGVFVAASAGNSGPTTQTVAHPSPWVTTVAAGATKRPTVAELVLGNGATYTGSSGTQGSASGSIVNSTAVADATKAADAARLCFSSAWPGGPGLNPALVSGKIVVCERGTNDRVDKSRAVKEAGGVGMVLVNVDPATDSLVADVHSVPTVHLPVANRVAIESYAASMGATASISPSHPDMSVVVPTTADFSSRGPLRASASLLKPDIMGPGVDVLATVAPPGNGGANFALYSGTSMASPHIAGIAALFKEIQPTWSPMMIKSALMTTAYDTGDTGITDATRIFRQGAGFVQPNAATDPGLVFDSSFADWLGFLCGTQLPVSFCTSANVPVIAPSDFNSPSIALGALAGVQTVTRRVTNVGKSSATYTASSAGLTGVTVSMTPASLSIGPGQTKDITLRFARTSANLNAFTGGQLTLTDGKHNVRVPVVARPVALGAPAEATGSYPVTFGYDGAFTVQPRGLVASTRSTGTIATNAVKDFNFTMPAGVTYLRFSLFDADVAAGTDLDLEVYFNGALVGASGGPTAAEEVNFTGVPANAVLTVRVVGFATPAAGTNFTLHSWILDGTSAGNMTVSAPATATTGGTGTVTVGTSGLASGTRYLGSVVYGGGASLPAPTIIRIDN</sequence>
<feature type="active site" description="Charge relay system" evidence="5 6">
    <location>
        <position position="316"/>
    </location>
</feature>
<dbReference type="Gene3D" id="3.30.70.80">
    <property type="entry name" value="Peptidase S8 propeptide/proteinase inhibitor I9"/>
    <property type="match status" value="1"/>
</dbReference>
<accession>A0A934PZV4</accession>
<feature type="signal peptide" evidence="7">
    <location>
        <begin position="1"/>
        <end position="27"/>
    </location>
</feature>
<organism evidence="12 13">
    <name type="scientific">Ramlibacter algicola</name>
    <dbReference type="NCBI Taxonomy" id="2795217"/>
    <lineage>
        <taxon>Bacteria</taxon>
        <taxon>Pseudomonadati</taxon>
        <taxon>Pseudomonadota</taxon>
        <taxon>Betaproteobacteria</taxon>
        <taxon>Burkholderiales</taxon>
        <taxon>Comamonadaceae</taxon>
        <taxon>Ramlibacter</taxon>
    </lineage>
</organism>
<comment type="similarity">
    <text evidence="1 6">Belongs to the peptidase S8 family.</text>
</comment>
<feature type="domain" description="Peptidase S8/S53" evidence="8">
    <location>
        <begin position="221"/>
        <end position="682"/>
    </location>
</feature>
<feature type="chain" id="PRO_5036675565" evidence="7">
    <location>
        <begin position="28"/>
        <end position="1027"/>
    </location>
</feature>
<dbReference type="AlphaFoldDB" id="A0A934PZV4"/>
<keyword evidence="2 6" id="KW-0645">Protease</keyword>
<evidence type="ECO:0000259" key="8">
    <source>
        <dbReference type="Pfam" id="PF00082"/>
    </source>
</evidence>
<evidence type="ECO:0000313" key="12">
    <source>
        <dbReference type="EMBL" id="MBK0391881.1"/>
    </source>
</evidence>
<dbReference type="GO" id="GO:0006508">
    <property type="term" value="P:proteolysis"/>
    <property type="evidence" value="ECO:0007669"/>
    <property type="project" value="UniProtKB-KW"/>
</dbReference>
<dbReference type="InterPro" id="IPR041469">
    <property type="entry name" value="Subtilisin-like_FN3"/>
</dbReference>
<dbReference type="Gene3D" id="3.50.30.30">
    <property type="match status" value="1"/>
</dbReference>
<dbReference type="PROSITE" id="PS51257">
    <property type="entry name" value="PROKAR_LIPOPROTEIN"/>
    <property type="match status" value="1"/>
</dbReference>
<dbReference type="InterPro" id="IPR034197">
    <property type="entry name" value="Peptidases_S8_3"/>
</dbReference>
<evidence type="ECO:0000256" key="1">
    <source>
        <dbReference type="ARBA" id="ARBA00011073"/>
    </source>
</evidence>
<dbReference type="InterPro" id="IPR023828">
    <property type="entry name" value="Peptidase_S8_Ser-AS"/>
</dbReference>
<dbReference type="PRINTS" id="PR00723">
    <property type="entry name" value="SUBTILISIN"/>
</dbReference>
<evidence type="ECO:0000259" key="11">
    <source>
        <dbReference type="Pfam" id="PF17766"/>
    </source>
</evidence>
<evidence type="ECO:0000256" key="4">
    <source>
        <dbReference type="ARBA" id="ARBA00022825"/>
    </source>
</evidence>
<dbReference type="CDD" id="cd04852">
    <property type="entry name" value="Peptidases_S8_3"/>
    <property type="match status" value="1"/>
</dbReference>
<dbReference type="PANTHER" id="PTHR10795">
    <property type="entry name" value="PROPROTEIN CONVERTASE SUBTILISIN/KEXIN"/>
    <property type="match status" value="1"/>
</dbReference>
<dbReference type="InterPro" id="IPR037045">
    <property type="entry name" value="S8pro/Inhibitor_I9_sf"/>
</dbReference>
<evidence type="ECO:0000259" key="10">
    <source>
        <dbReference type="Pfam" id="PF05922"/>
    </source>
</evidence>
<keyword evidence="13" id="KW-1185">Reference proteome</keyword>
<reference evidence="12" key="1">
    <citation type="submission" date="2020-12" db="EMBL/GenBank/DDBJ databases">
        <title>Ramlibacter sp. nov., isolated from a freshwater alga, Cryptomonas.</title>
        <authorList>
            <person name="Kim H.M."/>
            <person name="Jeon C.O."/>
        </authorList>
    </citation>
    <scope>NUCLEOTIDE SEQUENCE</scope>
    <source>
        <strain evidence="12">CrO1</strain>
    </source>
</reference>
<evidence type="ECO:0000256" key="7">
    <source>
        <dbReference type="SAM" id="SignalP"/>
    </source>
</evidence>
<feature type="active site" description="Charge relay system" evidence="5 6">
    <location>
        <position position="641"/>
    </location>
</feature>
<dbReference type="InterPro" id="IPR036852">
    <property type="entry name" value="Peptidase_S8/S53_dom_sf"/>
</dbReference>
<evidence type="ECO:0000256" key="5">
    <source>
        <dbReference type="PIRSR" id="PIRSR615500-1"/>
    </source>
</evidence>
<feature type="domain" description="Inhibitor I9" evidence="10">
    <location>
        <begin position="150"/>
        <end position="196"/>
    </location>
</feature>
<dbReference type="Pfam" id="PF02225">
    <property type="entry name" value="PA"/>
    <property type="match status" value="1"/>
</dbReference>
<dbReference type="SUPFAM" id="SSF52743">
    <property type="entry name" value="Subtilisin-like"/>
    <property type="match status" value="1"/>
</dbReference>
<dbReference type="PROSITE" id="PS51892">
    <property type="entry name" value="SUBTILASE"/>
    <property type="match status" value="1"/>
</dbReference>
<dbReference type="EMBL" id="JAEDAO010000001">
    <property type="protein sequence ID" value="MBK0391881.1"/>
    <property type="molecule type" value="Genomic_DNA"/>
</dbReference>
<dbReference type="Pfam" id="PF17766">
    <property type="entry name" value="fn3_6"/>
    <property type="match status" value="1"/>
</dbReference>
<protein>
    <submittedName>
        <fullName evidence="12">S8 family serine peptidase</fullName>
    </submittedName>
</protein>
<dbReference type="CDD" id="cd02120">
    <property type="entry name" value="PA_subtilisin_like"/>
    <property type="match status" value="1"/>
</dbReference>
<dbReference type="InterPro" id="IPR010259">
    <property type="entry name" value="S8pro/Inhibitor_I9"/>
</dbReference>
<dbReference type="Pfam" id="PF05922">
    <property type="entry name" value="Inhibitor_I9"/>
    <property type="match status" value="1"/>
</dbReference>
<feature type="active site" description="Charge relay system" evidence="5 6">
    <location>
        <position position="230"/>
    </location>
</feature>
<keyword evidence="3 6" id="KW-0378">Hydrolase</keyword>